<organism evidence="1 2">
    <name type="scientific">Mycena pura</name>
    <dbReference type="NCBI Taxonomy" id="153505"/>
    <lineage>
        <taxon>Eukaryota</taxon>
        <taxon>Fungi</taxon>
        <taxon>Dikarya</taxon>
        <taxon>Basidiomycota</taxon>
        <taxon>Agaricomycotina</taxon>
        <taxon>Agaricomycetes</taxon>
        <taxon>Agaricomycetidae</taxon>
        <taxon>Agaricales</taxon>
        <taxon>Marasmiineae</taxon>
        <taxon>Mycenaceae</taxon>
        <taxon>Mycena</taxon>
    </lineage>
</organism>
<dbReference type="SUPFAM" id="SSF52777">
    <property type="entry name" value="CoA-dependent acyltransferases"/>
    <property type="match status" value="2"/>
</dbReference>
<evidence type="ECO:0000313" key="2">
    <source>
        <dbReference type="Proteomes" id="UP001219525"/>
    </source>
</evidence>
<accession>A0AAD6YS28</accession>
<comment type="caution">
    <text evidence="1">The sequence shown here is derived from an EMBL/GenBank/DDBJ whole genome shotgun (WGS) entry which is preliminary data.</text>
</comment>
<gene>
    <name evidence="1" type="ORF">GGX14DRAFT_386156</name>
</gene>
<dbReference type="GO" id="GO:0008080">
    <property type="term" value="F:N-acetyltransferase activity"/>
    <property type="evidence" value="ECO:0007669"/>
    <property type="project" value="TreeGrafter"/>
</dbReference>
<sequence>MTSPTKLRAAGLLERYHITRHFLHLDSSVVVSARYTCTDGSLLTKEILFPALRKVIEKHPVLAVKLQEEDVNPSFVRLAKIELPLVTQFSDDDDLELAIKRHLSKRFDTHAELPLWRVEILKDGTVIFAFHHGICDGLSGVTFHSSLLTALQDVITVEISVLVEVPDTLSLLPPIEVATSLRPSLRKIITEIFSLLAPASWTRGYSAWTANPVSKNIQLDPRVKLFTFTNTEMTAFSAACRSHGATITSAFYCLAVATISRLIPPASQQYKTLSAFVPVNLRGVAGVAADTMCDYVSAHHTYPPLNPTFEWPTAARYASELQRQKHAAREEIGMLSFLFGNYAGFLRGQLGRKRVGTFEISNAGRVCMPTIDGSWHIENMAFAQCNVILGSALTLSVIGDPTGATTVALTSGEDAIDGMLVESFVTDFKDAFRALLV</sequence>
<dbReference type="PANTHER" id="PTHR28037:SF1">
    <property type="entry name" value="ALCOHOL O-ACETYLTRANSFERASE 1-RELATED"/>
    <property type="match status" value="1"/>
</dbReference>
<keyword evidence="2" id="KW-1185">Reference proteome</keyword>
<evidence type="ECO:0000313" key="1">
    <source>
        <dbReference type="EMBL" id="KAJ7227487.1"/>
    </source>
</evidence>
<name>A0AAD6YS28_9AGAR</name>
<dbReference type="InterPro" id="IPR052058">
    <property type="entry name" value="Alcohol_O-acetyltransferase"/>
</dbReference>
<protein>
    <submittedName>
        <fullName evidence="1">Alcohol acetyltransferase</fullName>
    </submittedName>
</protein>
<dbReference type="Gene3D" id="3.30.559.10">
    <property type="entry name" value="Chloramphenicol acetyltransferase-like domain"/>
    <property type="match status" value="1"/>
</dbReference>
<dbReference type="EMBL" id="JARJCW010000003">
    <property type="protein sequence ID" value="KAJ7227487.1"/>
    <property type="molecule type" value="Genomic_DNA"/>
</dbReference>
<proteinExistence type="predicted"/>
<dbReference type="Proteomes" id="UP001219525">
    <property type="component" value="Unassembled WGS sequence"/>
</dbReference>
<reference evidence="1" key="1">
    <citation type="submission" date="2023-03" db="EMBL/GenBank/DDBJ databases">
        <title>Massive genome expansion in bonnet fungi (Mycena s.s.) driven by repeated elements and novel gene families across ecological guilds.</title>
        <authorList>
            <consortium name="Lawrence Berkeley National Laboratory"/>
            <person name="Harder C.B."/>
            <person name="Miyauchi S."/>
            <person name="Viragh M."/>
            <person name="Kuo A."/>
            <person name="Thoen E."/>
            <person name="Andreopoulos B."/>
            <person name="Lu D."/>
            <person name="Skrede I."/>
            <person name="Drula E."/>
            <person name="Henrissat B."/>
            <person name="Morin E."/>
            <person name="Kohler A."/>
            <person name="Barry K."/>
            <person name="LaButti K."/>
            <person name="Morin E."/>
            <person name="Salamov A."/>
            <person name="Lipzen A."/>
            <person name="Mereny Z."/>
            <person name="Hegedus B."/>
            <person name="Baldrian P."/>
            <person name="Stursova M."/>
            <person name="Weitz H."/>
            <person name="Taylor A."/>
            <person name="Grigoriev I.V."/>
            <person name="Nagy L.G."/>
            <person name="Martin F."/>
            <person name="Kauserud H."/>
        </authorList>
    </citation>
    <scope>NUCLEOTIDE SEQUENCE</scope>
    <source>
        <strain evidence="1">9144</strain>
    </source>
</reference>
<dbReference type="AlphaFoldDB" id="A0AAD6YS28"/>
<dbReference type="Pfam" id="PF07247">
    <property type="entry name" value="AATase"/>
    <property type="match status" value="1"/>
</dbReference>
<dbReference type="InterPro" id="IPR023213">
    <property type="entry name" value="CAT-like_dom_sf"/>
</dbReference>
<dbReference type="InterPro" id="IPR010828">
    <property type="entry name" value="Atf2/Sli1-like"/>
</dbReference>
<dbReference type="PANTHER" id="PTHR28037">
    <property type="entry name" value="ALCOHOL O-ACETYLTRANSFERASE 1-RELATED"/>
    <property type="match status" value="1"/>
</dbReference>